<dbReference type="EMBL" id="BARS01036889">
    <property type="protein sequence ID" value="GAG20092.1"/>
    <property type="molecule type" value="Genomic_DNA"/>
</dbReference>
<name>X0WA48_9ZZZZ</name>
<comment type="caution">
    <text evidence="1">The sequence shown here is derived from an EMBL/GenBank/DDBJ whole genome shotgun (WGS) entry which is preliminary data.</text>
</comment>
<feature type="non-terminal residue" evidence="1">
    <location>
        <position position="1"/>
    </location>
</feature>
<sequence>WTGAFTLNPTPALAADLRCNWLTVKAPLYPVKMLLLIPADY</sequence>
<accession>X0WA48</accession>
<organism evidence="1">
    <name type="scientific">marine sediment metagenome</name>
    <dbReference type="NCBI Taxonomy" id="412755"/>
    <lineage>
        <taxon>unclassified sequences</taxon>
        <taxon>metagenomes</taxon>
        <taxon>ecological metagenomes</taxon>
    </lineage>
</organism>
<proteinExistence type="predicted"/>
<gene>
    <name evidence="1" type="ORF">S01H1_56639</name>
</gene>
<reference evidence="1" key="1">
    <citation type="journal article" date="2014" name="Front. Microbiol.">
        <title>High frequency of phylogenetically diverse reductive dehalogenase-homologous genes in deep subseafloor sedimentary metagenomes.</title>
        <authorList>
            <person name="Kawai M."/>
            <person name="Futagami T."/>
            <person name="Toyoda A."/>
            <person name="Takaki Y."/>
            <person name="Nishi S."/>
            <person name="Hori S."/>
            <person name="Arai W."/>
            <person name="Tsubouchi T."/>
            <person name="Morono Y."/>
            <person name="Uchiyama I."/>
            <person name="Ito T."/>
            <person name="Fujiyama A."/>
            <person name="Inagaki F."/>
            <person name="Takami H."/>
        </authorList>
    </citation>
    <scope>NUCLEOTIDE SEQUENCE</scope>
    <source>
        <strain evidence="1">Expedition CK06-06</strain>
    </source>
</reference>
<protein>
    <submittedName>
        <fullName evidence="1">Uncharacterized protein</fullName>
    </submittedName>
</protein>
<dbReference type="AlphaFoldDB" id="X0WA48"/>
<evidence type="ECO:0000313" key="1">
    <source>
        <dbReference type="EMBL" id="GAG20092.1"/>
    </source>
</evidence>